<dbReference type="InterPro" id="IPR000700">
    <property type="entry name" value="PAS-assoc_C"/>
</dbReference>
<dbReference type="RefSeq" id="WP_142604733.1">
    <property type="nucleotide sequence ID" value="NZ_FXSZ01000015.1"/>
</dbReference>
<evidence type="ECO:0000313" key="5">
    <source>
        <dbReference type="Proteomes" id="UP000315971"/>
    </source>
</evidence>
<name>A0A521EHZ0_9SPHI</name>
<keyword evidence="5" id="KW-1185">Reference proteome</keyword>
<dbReference type="InterPro" id="IPR052155">
    <property type="entry name" value="Biofilm_reg_signaling"/>
</dbReference>
<evidence type="ECO:0000256" key="1">
    <source>
        <dbReference type="SAM" id="Phobius"/>
    </source>
</evidence>
<feature type="transmembrane region" description="Helical" evidence="1">
    <location>
        <begin position="123"/>
        <end position="145"/>
    </location>
</feature>
<dbReference type="InterPro" id="IPR035965">
    <property type="entry name" value="PAS-like_dom_sf"/>
</dbReference>
<dbReference type="SMART" id="SM00086">
    <property type="entry name" value="PAC"/>
    <property type="match status" value="1"/>
</dbReference>
<protein>
    <submittedName>
        <fullName evidence="4">PAS domain S-box-containing protein</fullName>
    </submittedName>
</protein>
<dbReference type="PROSITE" id="PS50113">
    <property type="entry name" value="PAC"/>
    <property type="match status" value="1"/>
</dbReference>
<gene>
    <name evidence="4" type="ORF">SAMN06265350_11511</name>
</gene>
<feature type="transmembrane region" description="Helical" evidence="1">
    <location>
        <begin position="74"/>
        <end position="96"/>
    </location>
</feature>
<dbReference type="PROSITE" id="PS50112">
    <property type="entry name" value="PAS"/>
    <property type="match status" value="1"/>
</dbReference>
<sequence length="399" mass="45320">MPQPFSPPKFQSAELNDKASVLFKVIWGYLLVITITFVIAMFRQPEFWPRYMSRVAINWLVCIALLYSMRKVSIRTIAICFIIYILAMFLISSWTGGGIKGHGIRFLAVAVLLSSLTVGRKEIWLFGILAALGGLVLVFAANAQLLPVTEPIGDSAMTYWIYLITNILLLCYIENLSVSRLSKALDTSVQELALRKQSEEKYRLIFESFQDIYYQTDMQGKVILVTPSVQQRLGYDPSEVIGKNVNEFYLEQNKNDFKRLLMKNGTFLNYELNLLSKDGTVINTLVSSQVLYENGGKPKAIEGTVHDITQRKRAEELLKLQNKELRDIAFLQLHIVRRPASNVQRLVNLLNMDDPADPLNIELIPQLETATNELDAIIREIVKKTDEIRPKVESGLAKD</sequence>
<feature type="domain" description="PAC" evidence="3">
    <location>
        <begin position="268"/>
        <end position="320"/>
    </location>
</feature>
<keyword evidence="1" id="KW-1133">Transmembrane helix</keyword>
<keyword evidence="1" id="KW-0812">Transmembrane</keyword>
<accession>A0A521EHZ0</accession>
<dbReference type="Pfam" id="PF13426">
    <property type="entry name" value="PAS_9"/>
    <property type="match status" value="1"/>
</dbReference>
<dbReference type="PANTHER" id="PTHR44757:SF2">
    <property type="entry name" value="BIOFILM ARCHITECTURE MAINTENANCE PROTEIN MBAA"/>
    <property type="match status" value="1"/>
</dbReference>
<dbReference type="InterPro" id="IPR000014">
    <property type="entry name" value="PAS"/>
</dbReference>
<dbReference type="Gene3D" id="3.30.450.20">
    <property type="entry name" value="PAS domain"/>
    <property type="match status" value="1"/>
</dbReference>
<dbReference type="CDD" id="cd00130">
    <property type="entry name" value="PAS"/>
    <property type="match status" value="1"/>
</dbReference>
<dbReference type="NCBIfam" id="TIGR00229">
    <property type="entry name" value="sensory_box"/>
    <property type="match status" value="1"/>
</dbReference>
<dbReference type="SUPFAM" id="SSF55785">
    <property type="entry name" value="PYP-like sensor domain (PAS domain)"/>
    <property type="match status" value="1"/>
</dbReference>
<evidence type="ECO:0000259" key="3">
    <source>
        <dbReference type="PROSITE" id="PS50113"/>
    </source>
</evidence>
<feature type="domain" description="PAS" evidence="2">
    <location>
        <begin position="198"/>
        <end position="261"/>
    </location>
</feature>
<feature type="transmembrane region" description="Helical" evidence="1">
    <location>
        <begin position="21"/>
        <end position="42"/>
    </location>
</feature>
<dbReference type="EMBL" id="FXSZ01000015">
    <property type="protein sequence ID" value="SMO83529.1"/>
    <property type="molecule type" value="Genomic_DNA"/>
</dbReference>
<dbReference type="SMART" id="SM00091">
    <property type="entry name" value="PAS"/>
    <property type="match status" value="1"/>
</dbReference>
<organism evidence="4 5">
    <name type="scientific">Solitalea koreensis</name>
    <dbReference type="NCBI Taxonomy" id="543615"/>
    <lineage>
        <taxon>Bacteria</taxon>
        <taxon>Pseudomonadati</taxon>
        <taxon>Bacteroidota</taxon>
        <taxon>Sphingobacteriia</taxon>
        <taxon>Sphingobacteriales</taxon>
        <taxon>Sphingobacteriaceae</taxon>
        <taxon>Solitalea</taxon>
    </lineage>
</organism>
<keyword evidence="1" id="KW-0472">Membrane</keyword>
<dbReference type="OrthoDB" id="6231665at2"/>
<feature type="transmembrane region" description="Helical" evidence="1">
    <location>
        <begin position="102"/>
        <end position="118"/>
    </location>
</feature>
<evidence type="ECO:0000259" key="2">
    <source>
        <dbReference type="PROSITE" id="PS50112"/>
    </source>
</evidence>
<dbReference type="InterPro" id="IPR001610">
    <property type="entry name" value="PAC"/>
</dbReference>
<feature type="transmembrane region" description="Helical" evidence="1">
    <location>
        <begin position="157"/>
        <end position="173"/>
    </location>
</feature>
<reference evidence="4 5" key="1">
    <citation type="submission" date="2017-05" db="EMBL/GenBank/DDBJ databases">
        <authorList>
            <person name="Varghese N."/>
            <person name="Submissions S."/>
        </authorList>
    </citation>
    <scope>NUCLEOTIDE SEQUENCE [LARGE SCALE GENOMIC DNA]</scope>
    <source>
        <strain evidence="4 5">DSM 21342</strain>
    </source>
</reference>
<evidence type="ECO:0000313" key="4">
    <source>
        <dbReference type="EMBL" id="SMO83529.1"/>
    </source>
</evidence>
<feature type="transmembrane region" description="Helical" evidence="1">
    <location>
        <begin position="48"/>
        <end position="67"/>
    </location>
</feature>
<dbReference type="PANTHER" id="PTHR44757">
    <property type="entry name" value="DIGUANYLATE CYCLASE DGCP"/>
    <property type="match status" value="1"/>
</dbReference>
<dbReference type="Proteomes" id="UP000315971">
    <property type="component" value="Unassembled WGS sequence"/>
</dbReference>
<dbReference type="AlphaFoldDB" id="A0A521EHZ0"/>
<proteinExistence type="predicted"/>